<dbReference type="PANTHER" id="PTHR37610:SF55">
    <property type="entry name" value="RETROTRANSPOSON COPIA-LIKE N-TERMINAL DOMAIN-CONTAINING PROTEIN"/>
    <property type="match status" value="1"/>
</dbReference>
<gene>
    <name evidence="5" type="primary">LOC101503854</name>
</gene>
<feature type="region of interest" description="Disordered" evidence="1">
    <location>
        <begin position="1"/>
        <end position="31"/>
    </location>
</feature>
<dbReference type="PaxDb" id="3827-XP_004498133.1"/>
<dbReference type="AlphaFoldDB" id="A0A3Q7X6W7"/>
<sequence>MASDNEQSSSSSMDTSEHQEPSPSRPNLSLNHSYQHDMLDPYFMHPNDNPSVALVSPPLSATNYHSWSRSMIVTLRSKNKLGFVTGALPRPPNIDRLSIAWDRCNTMLMSWITNSLEREIAQSVMWMESVSEIWAELRERYHQGDVFRISDLQEEIYSLRQGDSSITSYYTKLKQLWQELEIFVLYLLVLVI</sequence>
<dbReference type="Pfam" id="PF14244">
    <property type="entry name" value="Retrotran_gag_3"/>
    <property type="match status" value="1"/>
</dbReference>
<reference evidence="4" key="1">
    <citation type="journal article" date="2013" name="Nat. Biotechnol.">
        <title>Draft genome sequence of chickpea (Cicer arietinum) provides a resource for trait improvement.</title>
        <authorList>
            <person name="Varshney R.K."/>
            <person name="Song C."/>
            <person name="Saxena R.K."/>
            <person name="Azam S."/>
            <person name="Yu S."/>
            <person name="Sharpe A.G."/>
            <person name="Cannon S."/>
            <person name="Baek J."/>
            <person name="Rosen B.D."/>
            <person name="Tar'an B."/>
            <person name="Millan T."/>
            <person name="Zhang X."/>
            <person name="Ramsay L.D."/>
            <person name="Iwata A."/>
            <person name="Wang Y."/>
            <person name="Nelson W."/>
            <person name="Farmer A.D."/>
            <person name="Gaur P.M."/>
            <person name="Soderlund C."/>
            <person name="Penmetsa R.V."/>
            <person name="Xu C."/>
            <person name="Bharti A.K."/>
            <person name="He W."/>
            <person name="Winter P."/>
            <person name="Zhao S."/>
            <person name="Hane J.K."/>
            <person name="Carrasquilla-Garcia N."/>
            <person name="Condie J.A."/>
            <person name="Upadhyaya H.D."/>
            <person name="Luo M.C."/>
            <person name="Thudi M."/>
            <person name="Gowda C.L."/>
            <person name="Singh N.P."/>
            <person name="Lichtenzveig J."/>
            <person name="Gali K.K."/>
            <person name="Rubio J."/>
            <person name="Nadarajan N."/>
            <person name="Dolezel J."/>
            <person name="Bansal K.C."/>
            <person name="Xu X."/>
            <person name="Edwards D."/>
            <person name="Zhang G."/>
            <person name="Kahl G."/>
            <person name="Gil J."/>
            <person name="Singh K.B."/>
            <person name="Datta S.K."/>
            <person name="Jackson S.A."/>
            <person name="Wang J."/>
            <person name="Cook D.R."/>
        </authorList>
    </citation>
    <scope>NUCLEOTIDE SEQUENCE [LARGE SCALE GENOMIC DNA]</scope>
    <source>
        <strain evidence="4">cv. CDC Frontier</strain>
    </source>
</reference>
<protein>
    <submittedName>
        <fullName evidence="5">Uncharacterized protein LOC101503854</fullName>
    </submittedName>
</protein>
<evidence type="ECO:0000313" key="5">
    <source>
        <dbReference type="RefSeq" id="XP_027189399.1"/>
    </source>
</evidence>
<dbReference type="InterPro" id="IPR005162">
    <property type="entry name" value="Retrotrans_gag_dom"/>
</dbReference>
<dbReference type="PANTHER" id="PTHR37610">
    <property type="entry name" value="CCHC-TYPE DOMAIN-CONTAINING PROTEIN"/>
    <property type="match status" value="1"/>
</dbReference>
<feature type="domain" description="Retrotransposon Copia-like N-terminal" evidence="3">
    <location>
        <begin position="45"/>
        <end position="92"/>
    </location>
</feature>
<reference evidence="5" key="2">
    <citation type="submission" date="2025-08" db="UniProtKB">
        <authorList>
            <consortium name="RefSeq"/>
        </authorList>
    </citation>
    <scope>IDENTIFICATION</scope>
    <source>
        <tissue evidence="5">Etiolated seedlings</tissue>
    </source>
</reference>
<name>A0A3Q7X6W7_CICAR</name>
<dbReference type="Proteomes" id="UP000087171">
    <property type="component" value="Chromosome Ca4"/>
</dbReference>
<dbReference type="OrthoDB" id="5544992at2759"/>
<evidence type="ECO:0000256" key="1">
    <source>
        <dbReference type="SAM" id="MobiDB-lite"/>
    </source>
</evidence>
<keyword evidence="4" id="KW-1185">Reference proteome</keyword>
<dbReference type="InterPro" id="IPR029472">
    <property type="entry name" value="Copia-like_N"/>
</dbReference>
<feature type="domain" description="Retrotransposon gag" evidence="2">
    <location>
        <begin position="110"/>
        <end position="181"/>
    </location>
</feature>
<dbReference type="RefSeq" id="XP_027189399.1">
    <property type="nucleotide sequence ID" value="XM_027333598.1"/>
</dbReference>
<evidence type="ECO:0000259" key="2">
    <source>
        <dbReference type="Pfam" id="PF03732"/>
    </source>
</evidence>
<evidence type="ECO:0000259" key="3">
    <source>
        <dbReference type="Pfam" id="PF14244"/>
    </source>
</evidence>
<proteinExistence type="predicted"/>
<dbReference type="Pfam" id="PF03732">
    <property type="entry name" value="Retrotrans_gag"/>
    <property type="match status" value="1"/>
</dbReference>
<organism evidence="4 5">
    <name type="scientific">Cicer arietinum</name>
    <name type="common">Chickpea</name>
    <name type="synonym">Garbanzo</name>
    <dbReference type="NCBI Taxonomy" id="3827"/>
    <lineage>
        <taxon>Eukaryota</taxon>
        <taxon>Viridiplantae</taxon>
        <taxon>Streptophyta</taxon>
        <taxon>Embryophyta</taxon>
        <taxon>Tracheophyta</taxon>
        <taxon>Spermatophyta</taxon>
        <taxon>Magnoliopsida</taxon>
        <taxon>eudicotyledons</taxon>
        <taxon>Gunneridae</taxon>
        <taxon>Pentapetalae</taxon>
        <taxon>rosids</taxon>
        <taxon>fabids</taxon>
        <taxon>Fabales</taxon>
        <taxon>Fabaceae</taxon>
        <taxon>Papilionoideae</taxon>
        <taxon>50 kb inversion clade</taxon>
        <taxon>NPAAA clade</taxon>
        <taxon>Hologalegina</taxon>
        <taxon>IRL clade</taxon>
        <taxon>Cicereae</taxon>
        <taxon>Cicer</taxon>
    </lineage>
</organism>
<evidence type="ECO:0000313" key="4">
    <source>
        <dbReference type="Proteomes" id="UP000087171"/>
    </source>
</evidence>
<feature type="compositionally biased region" description="Polar residues" evidence="1">
    <location>
        <begin position="21"/>
        <end position="31"/>
    </location>
</feature>
<accession>A0A3Q7X6W7</accession>